<evidence type="ECO:0000313" key="3">
    <source>
        <dbReference type="Proteomes" id="UP000346772"/>
    </source>
</evidence>
<organism evidence="2 3">
    <name type="scientific">Clostridioides difficile</name>
    <name type="common">Peptoclostridium difficile</name>
    <dbReference type="NCBI Taxonomy" id="1496"/>
    <lineage>
        <taxon>Bacteria</taxon>
        <taxon>Bacillati</taxon>
        <taxon>Bacillota</taxon>
        <taxon>Clostridia</taxon>
        <taxon>Peptostreptococcales</taxon>
        <taxon>Peptostreptococcaceae</taxon>
        <taxon>Clostridioides</taxon>
    </lineage>
</organism>
<name>A0AAX3GW63_CLODI</name>
<accession>A0AAX3GW63</accession>
<dbReference type="EMBL" id="CAADAT010000001">
    <property type="protein sequence ID" value="VFD52699.1"/>
    <property type="molecule type" value="Genomic_DNA"/>
</dbReference>
<gene>
    <name evidence="2" type="ORF">SAMEA1710456_00140</name>
</gene>
<feature type="transmembrane region" description="Helical" evidence="1">
    <location>
        <begin position="6"/>
        <end position="27"/>
    </location>
</feature>
<evidence type="ECO:0008006" key="4">
    <source>
        <dbReference type="Google" id="ProtNLM"/>
    </source>
</evidence>
<keyword evidence="1" id="KW-0812">Transmembrane</keyword>
<protein>
    <recommendedName>
        <fullName evidence="4">DUF1146 domain-containing protein</fullName>
    </recommendedName>
</protein>
<keyword evidence="1" id="KW-1133">Transmembrane helix</keyword>
<evidence type="ECO:0000256" key="1">
    <source>
        <dbReference type="SAM" id="Phobius"/>
    </source>
</evidence>
<comment type="caution">
    <text evidence="2">The sequence shown here is derived from an EMBL/GenBank/DDBJ whole genome shotgun (WGS) entry which is preliminary data.</text>
</comment>
<reference evidence="2 3" key="1">
    <citation type="submission" date="2019-02" db="EMBL/GenBank/DDBJ databases">
        <authorList>
            <consortium name="Pathogen Informatics"/>
        </authorList>
    </citation>
    <scope>NUCLEOTIDE SEQUENCE [LARGE SCALE GENOMIC DNA]</scope>
    <source>
        <strain evidence="2 3">078GUE027</strain>
    </source>
</reference>
<dbReference type="AlphaFoldDB" id="A0AAX3GW63"/>
<dbReference type="Proteomes" id="UP000346772">
    <property type="component" value="Unassembled WGS sequence"/>
</dbReference>
<evidence type="ECO:0000313" key="2">
    <source>
        <dbReference type="EMBL" id="VFD52699.1"/>
    </source>
</evidence>
<feature type="transmembrane region" description="Helical" evidence="1">
    <location>
        <begin position="42"/>
        <end position="63"/>
    </location>
</feature>
<sequence length="67" mass="8270">MDYYPMSKYLITFLIATFVFIPINFICQKIEKRFKLNGFKKFLFYLFTFFIGYSIVSYLNYFFTIYS</sequence>
<proteinExistence type="predicted"/>
<keyword evidence="1" id="KW-0472">Membrane</keyword>